<reference evidence="1" key="1">
    <citation type="journal article" date="2023" name="GigaByte">
        <title>Genome assembly of the bearded iris, Iris pallida Lam.</title>
        <authorList>
            <person name="Bruccoleri R.E."/>
            <person name="Oakeley E.J."/>
            <person name="Faust A.M.E."/>
            <person name="Altorfer M."/>
            <person name="Dessus-Babus S."/>
            <person name="Burckhardt D."/>
            <person name="Oertli M."/>
            <person name="Naumann U."/>
            <person name="Petersen F."/>
            <person name="Wong J."/>
        </authorList>
    </citation>
    <scope>NUCLEOTIDE SEQUENCE</scope>
    <source>
        <strain evidence="1">GSM-AAB239-AS_SAM_17_03QT</strain>
    </source>
</reference>
<accession>A0AAX6HDS7</accession>
<comment type="caution">
    <text evidence="1">The sequence shown here is derived from an EMBL/GenBank/DDBJ whole genome shotgun (WGS) entry which is preliminary data.</text>
</comment>
<evidence type="ECO:0000313" key="2">
    <source>
        <dbReference type="Proteomes" id="UP001140949"/>
    </source>
</evidence>
<dbReference type="AlphaFoldDB" id="A0AAX6HDS7"/>
<gene>
    <name evidence="1" type="ORF">M6B38_315855</name>
</gene>
<name>A0AAX6HDS7_IRIPA</name>
<dbReference type="EMBL" id="JANAVB010010198">
    <property type="protein sequence ID" value="KAJ6839179.1"/>
    <property type="molecule type" value="Genomic_DNA"/>
</dbReference>
<sequence>MDRAAIFSCLCNIAYTNKYFQFGMNFISTFDLILSSPSYTLTTVHLPANSHSNFWHDPLMFIAKVCDIEYWIHTGWVVFMLETGYRKIYQTYWEINLMDV</sequence>
<protein>
    <submittedName>
        <fullName evidence="1">Uncharacterized protein</fullName>
    </submittedName>
</protein>
<keyword evidence="2" id="KW-1185">Reference proteome</keyword>
<evidence type="ECO:0000313" key="1">
    <source>
        <dbReference type="EMBL" id="KAJ6839179.1"/>
    </source>
</evidence>
<proteinExistence type="predicted"/>
<reference evidence="1" key="2">
    <citation type="submission" date="2023-04" db="EMBL/GenBank/DDBJ databases">
        <authorList>
            <person name="Bruccoleri R.E."/>
            <person name="Oakeley E.J."/>
            <person name="Faust A.-M."/>
            <person name="Dessus-Babus S."/>
            <person name="Altorfer M."/>
            <person name="Burckhardt D."/>
            <person name="Oertli M."/>
            <person name="Naumann U."/>
            <person name="Petersen F."/>
            <person name="Wong J."/>
        </authorList>
    </citation>
    <scope>NUCLEOTIDE SEQUENCE</scope>
    <source>
        <strain evidence="1">GSM-AAB239-AS_SAM_17_03QT</strain>
        <tissue evidence="1">Leaf</tissue>
    </source>
</reference>
<dbReference type="Proteomes" id="UP001140949">
    <property type="component" value="Unassembled WGS sequence"/>
</dbReference>
<organism evidence="1 2">
    <name type="scientific">Iris pallida</name>
    <name type="common">Sweet iris</name>
    <dbReference type="NCBI Taxonomy" id="29817"/>
    <lineage>
        <taxon>Eukaryota</taxon>
        <taxon>Viridiplantae</taxon>
        <taxon>Streptophyta</taxon>
        <taxon>Embryophyta</taxon>
        <taxon>Tracheophyta</taxon>
        <taxon>Spermatophyta</taxon>
        <taxon>Magnoliopsida</taxon>
        <taxon>Liliopsida</taxon>
        <taxon>Asparagales</taxon>
        <taxon>Iridaceae</taxon>
        <taxon>Iridoideae</taxon>
        <taxon>Irideae</taxon>
        <taxon>Iris</taxon>
    </lineage>
</organism>